<evidence type="ECO:0000313" key="1">
    <source>
        <dbReference type="EMBL" id="EDV48676.1"/>
    </source>
</evidence>
<dbReference type="EMBL" id="CH954181">
    <property type="protein sequence ID" value="EDV48676.1"/>
    <property type="molecule type" value="Genomic_DNA"/>
</dbReference>
<dbReference type="Proteomes" id="UP000008711">
    <property type="component" value="Unassembled WGS sequence"/>
</dbReference>
<keyword evidence="2" id="KW-1185">Reference proteome</keyword>
<name>B3P0G1_DROER</name>
<reference evidence="1 2" key="1">
    <citation type="journal article" date="2007" name="Nature">
        <title>Evolution of genes and genomes on the Drosophila phylogeny.</title>
        <authorList>
            <consortium name="Drosophila 12 Genomes Consortium"/>
            <person name="Clark A.G."/>
            <person name="Eisen M.B."/>
            <person name="Smith D.R."/>
            <person name="Bergman C.M."/>
            <person name="Oliver B."/>
            <person name="Markow T.A."/>
            <person name="Kaufman T.C."/>
            <person name="Kellis M."/>
            <person name="Gelbart W."/>
            <person name="Iyer V.N."/>
            <person name="Pollard D.A."/>
            <person name="Sackton T.B."/>
            <person name="Larracuente A.M."/>
            <person name="Singh N.D."/>
            <person name="Abad J.P."/>
            <person name="Abt D.N."/>
            <person name="Adryan B."/>
            <person name="Aguade M."/>
            <person name="Akashi H."/>
            <person name="Anderson W.W."/>
            <person name="Aquadro C.F."/>
            <person name="Ardell D.H."/>
            <person name="Arguello R."/>
            <person name="Artieri C.G."/>
            <person name="Barbash D.A."/>
            <person name="Barker D."/>
            <person name="Barsanti P."/>
            <person name="Batterham P."/>
            <person name="Batzoglou S."/>
            <person name="Begun D."/>
            <person name="Bhutkar A."/>
            <person name="Blanco E."/>
            <person name="Bosak S.A."/>
            <person name="Bradley R.K."/>
            <person name="Brand A.D."/>
            <person name="Brent M.R."/>
            <person name="Brooks A.N."/>
            <person name="Brown R.H."/>
            <person name="Butlin R.K."/>
            <person name="Caggese C."/>
            <person name="Calvi B.R."/>
            <person name="Bernardo de Carvalho A."/>
            <person name="Caspi A."/>
            <person name="Castrezana S."/>
            <person name="Celniker S.E."/>
            <person name="Chang J.L."/>
            <person name="Chapple C."/>
            <person name="Chatterji S."/>
            <person name="Chinwalla A."/>
            <person name="Civetta A."/>
            <person name="Clifton S.W."/>
            <person name="Comeron J.M."/>
            <person name="Costello J.C."/>
            <person name="Coyne J.A."/>
            <person name="Daub J."/>
            <person name="David R.G."/>
            <person name="Delcher A.L."/>
            <person name="Delehaunty K."/>
            <person name="Do C.B."/>
            <person name="Ebling H."/>
            <person name="Edwards K."/>
            <person name="Eickbush T."/>
            <person name="Evans J.D."/>
            <person name="Filipski A."/>
            <person name="Findeiss S."/>
            <person name="Freyhult E."/>
            <person name="Fulton L."/>
            <person name="Fulton R."/>
            <person name="Garcia A.C."/>
            <person name="Gardiner A."/>
            <person name="Garfield D.A."/>
            <person name="Garvin B.E."/>
            <person name="Gibson G."/>
            <person name="Gilbert D."/>
            <person name="Gnerre S."/>
            <person name="Godfrey J."/>
            <person name="Good R."/>
            <person name="Gotea V."/>
            <person name="Gravely B."/>
            <person name="Greenberg A.J."/>
            <person name="Griffiths-Jones S."/>
            <person name="Gross S."/>
            <person name="Guigo R."/>
            <person name="Gustafson E.A."/>
            <person name="Haerty W."/>
            <person name="Hahn M.W."/>
            <person name="Halligan D.L."/>
            <person name="Halpern A.L."/>
            <person name="Halter G.M."/>
            <person name="Han M.V."/>
            <person name="Heger A."/>
            <person name="Hillier L."/>
            <person name="Hinrichs A.S."/>
            <person name="Holmes I."/>
            <person name="Hoskins R.A."/>
            <person name="Hubisz M.J."/>
            <person name="Hultmark D."/>
            <person name="Huntley M.A."/>
            <person name="Jaffe D.B."/>
            <person name="Jagadeeshan S."/>
            <person name="Jeck W.R."/>
            <person name="Johnson J."/>
            <person name="Jones C.D."/>
            <person name="Jordan W.C."/>
            <person name="Karpen G.H."/>
            <person name="Kataoka E."/>
            <person name="Keightley P.D."/>
            <person name="Kheradpour P."/>
            <person name="Kirkness E.F."/>
            <person name="Koerich L.B."/>
            <person name="Kristiansen K."/>
            <person name="Kudrna D."/>
            <person name="Kulathinal R.J."/>
            <person name="Kumar S."/>
            <person name="Kwok R."/>
            <person name="Lander E."/>
            <person name="Langley C.H."/>
            <person name="Lapoint R."/>
            <person name="Lazzaro B.P."/>
            <person name="Lee S.J."/>
            <person name="Levesque L."/>
            <person name="Li R."/>
            <person name="Lin C.F."/>
            <person name="Lin M.F."/>
            <person name="Lindblad-Toh K."/>
            <person name="Llopart A."/>
            <person name="Long M."/>
            <person name="Low L."/>
            <person name="Lozovsky E."/>
            <person name="Lu J."/>
            <person name="Luo M."/>
            <person name="Machado C.A."/>
            <person name="Makalowski W."/>
            <person name="Marzo M."/>
            <person name="Matsuda M."/>
            <person name="Matzkin L."/>
            <person name="McAllister B."/>
            <person name="McBride C.S."/>
            <person name="McKernan B."/>
            <person name="McKernan K."/>
            <person name="Mendez-Lago M."/>
            <person name="Minx P."/>
            <person name="Mollenhauer M.U."/>
            <person name="Montooth K."/>
            <person name="Mount S.M."/>
            <person name="Mu X."/>
            <person name="Myers E."/>
            <person name="Negre B."/>
            <person name="Newfeld S."/>
            <person name="Nielsen R."/>
            <person name="Noor M.A."/>
            <person name="O'Grady P."/>
            <person name="Pachter L."/>
            <person name="Papaceit M."/>
            <person name="Parisi M.J."/>
            <person name="Parisi M."/>
            <person name="Parts L."/>
            <person name="Pedersen J.S."/>
            <person name="Pesole G."/>
            <person name="Phillippy A.M."/>
            <person name="Ponting C.P."/>
            <person name="Pop M."/>
            <person name="Porcelli D."/>
            <person name="Powell J.R."/>
            <person name="Prohaska S."/>
            <person name="Pruitt K."/>
            <person name="Puig M."/>
            <person name="Quesneville H."/>
            <person name="Ram K.R."/>
            <person name="Rand D."/>
            <person name="Rasmussen M.D."/>
            <person name="Reed L.K."/>
            <person name="Reenan R."/>
            <person name="Reily A."/>
            <person name="Remington K.A."/>
            <person name="Rieger T.T."/>
            <person name="Ritchie M.G."/>
            <person name="Robin C."/>
            <person name="Rogers Y.H."/>
            <person name="Rohde C."/>
            <person name="Rozas J."/>
            <person name="Rubenfield M.J."/>
            <person name="Ruiz A."/>
            <person name="Russo S."/>
            <person name="Salzberg S.L."/>
            <person name="Sanchez-Gracia A."/>
            <person name="Saranga D.J."/>
            <person name="Sato H."/>
            <person name="Schaeffer S.W."/>
            <person name="Schatz M.C."/>
            <person name="Schlenke T."/>
            <person name="Schwartz R."/>
            <person name="Segarra C."/>
            <person name="Singh R.S."/>
            <person name="Sirot L."/>
            <person name="Sirota M."/>
            <person name="Sisneros N.B."/>
            <person name="Smith C.D."/>
            <person name="Smith T.F."/>
            <person name="Spieth J."/>
            <person name="Stage D.E."/>
            <person name="Stark A."/>
            <person name="Stephan W."/>
            <person name="Strausberg R.L."/>
            <person name="Strempel S."/>
            <person name="Sturgill D."/>
            <person name="Sutton G."/>
            <person name="Sutton G.G."/>
            <person name="Tao W."/>
            <person name="Teichmann S."/>
            <person name="Tobari Y.N."/>
            <person name="Tomimura Y."/>
            <person name="Tsolas J.M."/>
            <person name="Valente V.L."/>
            <person name="Venter E."/>
            <person name="Venter J.C."/>
            <person name="Vicario S."/>
            <person name="Vieira F.G."/>
            <person name="Vilella A.J."/>
            <person name="Villasante A."/>
            <person name="Walenz B."/>
            <person name="Wang J."/>
            <person name="Wasserman M."/>
            <person name="Watts T."/>
            <person name="Wilson D."/>
            <person name="Wilson R.K."/>
            <person name="Wing R.A."/>
            <person name="Wolfner M.F."/>
            <person name="Wong A."/>
            <person name="Wong G.K."/>
            <person name="Wu C.I."/>
            <person name="Wu G."/>
            <person name="Yamamoto D."/>
            <person name="Yang H.P."/>
            <person name="Yang S.P."/>
            <person name="Yorke J.A."/>
            <person name="Yoshida K."/>
            <person name="Zdobnov E."/>
            <person name="Zhang P."/>
            <person name="Zhang Y."/>
            <person name="Zimin A.V."/>
            <person name="Baldwin J."/>
            <person name="Abdouelleil A."/>
            <person name="Abdulkadir J."/>
            <person name="Abebe A."/>
            <person name="Abera B."/>
            <person name="Abreu J."/>
            <person name="Acer S.C."/>
            <person name="Aftuck L."/>
            <person name="Alexander A."/>
            <person name="An P."/>
            <person name="Anderson E."/>
            <person name="Anderson S."/>
            <person name="Arachi H."/>
            <person name="Azer M."/>
            <person name="Bachantsang P."/>
            <person name="Barry A."/>
            <person name="Bayul T."/>
            <person name="Berlin A."/>
            <person name="Bessette D."/>
            <person name="Bloom T."/>
            <person name="Blye J."/>
            <person name="Boguslavskiy L."/>
            <person name="Bonnet C."/>
            <person name="Boukhgalter B."/>
            <person name="Bourzgui I."/>
            <person name="Brown A."/>
            <person name="Cahill P."/>
            <person name="Channer S."/>
            <person name="Cheshatsang Y."/>
            <person name="Chuda L."/>
            <person name="Citroen M."/>
            <person name="Collymore A."/>
            <person name="Cooke P."/>
            <person name="Costello M."/>
            <person name="D'Aco K."/>
            <person name="Daza R."/>
            <person name="De Haan G."/>
            <person name="DeGray S."/>
            <person name="DeMaso C."/>
            <person name="Dhargay N."/>
            <person name="Dooley K."/>
            <person name="Dooley E."/>
            <person name="Doricent M."/>
            <person name="Dorje P."/>
            <person name="Dorjee K."/>
            <person name="Dupes A."/>
            <person name="Elong R."/>
            <person name="Falk J."/>
            <person name="Farina A."/>
            <person name="Faro S."/>
            <person name="Ferguson D."/>
            <person name="Fisher S."/>
            <person name="Foley C.D."/>
            <person name="Franke A."/>
            <person name="Friedrich D."/>
            <person name="Gadbois L."/>
            <person name="Gearin G."/>
            <person name="Gearin C.R."/>
            <person name="Giannoukos G."/>
            <person name="Goode T."/>
            <person name="Graham J."/>
            <person name="Grandbois E."/>
            <person name="Grewal S."/>
            <person name="Gyaltsen K."/>
            <person name="Hafez N."/>
            <person name="Hagos B."/>
            <person name="Hall J."/>
            <person name="Henson C."/>
            <person name="Hollinger A."/>
            <person name="Honan T."/>
            <person name="Huard M.D."/>
            <person name="Hughes L."/>
            <person name="Hurhula B."/>
            <person name="Husby M.E."/>
            <person name="Kamat A."/>
            <person name="Kanga B."/>
            <person name="Kashin S."/>
            <person name="Khazanovich D."/>
            <person name="Kisner P."/>
            <person name="Lance K."/>
            <person name="Lara M."/>
            <person name="Lee W."/>
            <person name="Lennon N."/>
            <person name="Letendre F."/>
            <person name="LeVine R."/>
            <person name="Lipovsky A."/>
            <person name="Liu X."/>
            <person name="Liu J."/>
            <person name="Liu S."/>
            <person name="Lokyitsang T."/>
            <person name="Lokyitsang Y."/>
            <person name="Lubonja R."/>
            <person name="Lui A."/>
            <person name="MacDonald P."/>
            <person name="Magnisalis V."/>
            <person name="Maru K."/>
            <person name="Matthews C."/>
            <person name="McCusker W."/>
            <person name="McDonough S."/>
            <person name="Mehta T."/>
            <person name="Meldrim J."/>
            <person name="Meneus L."/>
            <person name="Mihai O."/>
            <person name="Mihalev A."/>
            <person name="Mihova T."/>
            <person name="Mittelman R."/>
            <person name="Mlenga V."/>
            <person name="Montmayeur A."/>
            <person name="Mulrain L."/>
            <person name="Navidi A."/>
            <person name="Naylor J."/>
            <person name="Negash T."/>
            <person name="Nguyen T."/>
            <person name="Nguyen N."/>
            <person name="Nicol R."/>
            <person name="Norbu C."/>
            <person name="Norbu N."/>
            <person name="Novod N."/>
            <person name="O'Neill B."/>
            <person name="Osman S."/>
            <person name="Markiewicz E."/>
            <person name="Oyono O.L."/>
            <person name="Patti C."/>
            <person name="Phunkhang P."/>
            <person name="Pierre F."/>
            <person name="Priest M."/>
            <person name="Raghuraman S."/>
            <person name="Rege F."/>
            <person name="Reyes R."/>
            <person name="Rise C."/>
            <person name="Rogov P."/>
            <person name="Ross K."/>
            <person name="Ryan E."/>
            <person name="Settipalli S."/>
            <person name="Shea T."/>
            <person name="Sherpa N."/>
            <person name="Shi L."/>
            <person name="Shih D."/>
            <person name="Sparrow T."/>
            <person name="Spaulding J."/>
            <person name="Stalker J."/>
            <person name="Stange-Thomann N."/>
            <person name="Stavropoulos S."/>
            <person name="Stone C."/>
            <person name="Strader C."/>
            <person name="Tesfaye S."/>
            <person name="Thomson T."/>
            <person name="Thoulutsang Y."/>
            <person name="Thoulutsang D."/>
            <person name="Topham K."/>
            <person name="Topping I."/>
            <person name="Tsamla T."/>
            <person name="Vassiliev H."/>
            <person name="Vo A."/>
            <person name="Wangchuk T."/>
            <person name="Wangdi T."/>
            <person name="Weiand M."/>
            <person name="Wilkinson J."/>
            <person name="Wilson A."/>
            <person name="Yadav S."/>
            <person name="Young G."/>
            <person name="Yu Q."/>
            <person name="Zembek L."/>
            <person name="Zhong D."/>
            <person name="Zimmer A."/>
            <person name="Zwirko Z."/>
            <person name="Jaffe D.B."/>
            <person name="Alvarez P."/>
            <person name="Brockman W."/>
            <person name="Butler J."/>
            <person name="Chin C."/>
            <person name="Gnerre S."/>
            <person name="Grabherr M."/>
            <person name="Kleber M."/>
            <person name="Mauceli E."/>
            <person name="MacCallum I."/>
        </authorList>
    </citation>
    <scope>NUCLEOTIDE SEQUENCE [LARGE SCALE GENOMIC DNA]</scope>
    <source>
        <strain evidence="1 2">TSC#14021-0224.01</strain>
    </source>
</reference>
<proteinExistence type="predicted"/>
<dbReference type="HOGENOM" id="CLU_2348827_0_0_1"/>
<reference evidence="1 2" key="2">
    <citation type="journal article" date="2008" name="Bioinformatics">
        <title>Assembly reconciliation.</title>
        <authorList>
            <person name="Zimin A.V."/>
            <person name="Smith D.R."/>
            <person name="Sutton G."/>
            <person name="Yorke J.A."/>
        </authorList>
    </citation>
    <scope>NUCLEOTIDE SEQUENCE [LARGE SCALE GENOMIC DNA]</scope>
    <source>
        <strain evidence="1 2">TSC#14021-0224.01</strain>
    </source>
</reference>
<evidence type="ECO:0000313" key="2">
    <source>
        <dbReference type="Proteomes" id="UP000008711"/>
    </source>
</evidence>
<dbReference type="AlphaFoldDB" id="B3P0G1"/>
<protein>
    <submittedName>
        <fullName evidence="1">GG22515</fullName>
    </submittedName>
</protein>
<accession>B3P0G1</accession>
<gene>
    <name evidence="1" type="primary">Dere\GG22515</name>
    <name evidence="1" type="ORF">Dere_GG22515</name>
</gene>
<sequence length="97" mass="11132">MQIQMGLGMGMGMGMERELVLELEFGAETLNKLRPLQMLVELSRARVKNIRETSRDCPIAKFLDRVVPIKVQLQIGFTWRSRGAEEQAKIRMGGWVR</sequence>
<organism evidence="1 2">
    <name type="scientific">Drosophila erecta</name>
    <name type="common">Fruit fly</name>
    <dbReference type="NCBI Taxonomy" id="7220"/>
    <lineage>
        <taxon>Eukaryota</taxon>
        <taxon>Metazoa</taxon>
        <taxon>Ecdysozoa</taxon>
        <taxon>Arthropoda</taxon>
        <taxon>Hexapoda</taxon>
        <taxon>Insecta</taxon>
        <taxon>Pterygota</taxon>
        <taxon>Neoptera</taxon>
        <taxon>Endopterygota</taxon>
        <taxon>Diptera</taxon>
        <taxon>Brachycera</taxon>
        <taxon>Muscomorpha</taxon>
        <taxon>Ephydroidea</taxon>
        <taxon>Drosophilidae</taxon>
        <taxon>Drosophila</taxon>
        <taxon>Sophophora</taxon>
    </lineage>
</organism>